<evidence type="ECO:0000313" key="3">
    <source>
        <dbReference type="Proteomes" id="UP000317178"/>
    </source>
</evidence>
<sequence>MTSPNRDGFEEEYPFESHYFERQGHRLHYIDEGEGEVLLFVHGNPTWSFAWRNLVKDLSSNYRCIAIDHLGCGFSDKPQDYSYRLNDHIENLTALIEHLDLKQITFIAHDWGGAIAMGTAGRSPDRSARFVLGNTAAFRSQLIPRSIHLIHIPGFGAVAVRGFNAFVRYGLHWTVVDKNVLTPAIRSGYLAPYGNWHDRVAVLRFVQDIPLKPSHPSYETLKGVEEGLAQFKDYPMQFIWGEDDFCFTTKFLDEFQKYFPGANTLSFPDAGHYVFEDKPQEMIATIRQFLSSNPLK</sequence>
<dbReference type="EC" id="3.8.1.5" evidence="2"/>
<dbReference type="InterPro" id="IPR050266">
    <property type="entry name" value="AB_hydrolase_sf"/>
</dbReference>
<name>A0A518CN00_9PLAN</name>
<dbReference type="PRINTS" id="PR00111">
    <property type="entry name" value="ABHYDROLASE"/>
</dbReference>
<evidence type="ECO:0000259" key="1">
    <source>
        <dbReference type="Pfam" id="PF00561"/>
    </source>
</evidence>
<keyword evidence="3" id="KW-1185">Reference proteome</keyword>
<reference evidence="2 3" key="1">
    <citation type="submission" date="2019-02" db="EMBL/GenBank/DDBJ databases">
        <title>Deep-cultivation of Planctomycetes and their phenomic and genomic characterization uncovers novel biology.</title>
        <authorList>
            <person name="Wiegand S."/>
            <person name="Jogler M."/>
            <person name="Boedeker C."/>
            <person name="Pinto D."/>
            <person name="Vollmers J."/>
            <person name="Rivas-Marin E."/>
            <person name="Kohn T."/>
            <person name="Peeters S.H."/>
            <person name="Heuer A."/>
            <person name="Rast P."/>
            <person name="Oberbeckmann S."/>
            <person name="Bunk B."/>
            <person name="Jeske O."/>
            <person name="Meyerdierks A."/>
            <person name="Storesund J.E."/>
            <person name="Kallscheuer N."/>
            <person name="Luecker S."/>
            <person name="Lage O.M."/>
            <person name="Pohl T."/>
            <person name="Merkel B.J."/>
            <person name="Hornburger P."/>
            <person name="Mueller R.-W."/>
            <person name="Bruemmer F."/>
            <person name="Labrenz M."/>
            <person name="Spormann A.M."/>
            <person name="Op den Camp H."/>
            <person name="Overmann J."/>
            <person name="Amann R."/>
            <person name="Jetten M.S.M."/>
            <person name="Mascher T."/>
            <person name="Medema M.H."/>
            <person name="Devos D.P."/>
            <person name="Kaster A.-K."/>
            <person name="Ovreas L."/>
            <person name="Rohde M."/>
            <person name="Galperin M.Y."/>
            <person name="Jogler C."/>
        </authorList>
    </citation>
    <scope>NUCLEOTIDE SEQUENCE [LARGE SCALE GENOMIC DNA]</scope>
    <source>
        <strain evidence="2 3">Pla110</strain>
    </source>
</reference>
<dbReference type="PANTHER" id="PTHR43798:SF24">
    <property type="entry name" value="CIS-3-ALKYL-4-ALKYLOXETAN-2-ONE DECARBOXYLASE"/>
    <property type="match status" value="1"/>
</dbReference>
<dbReference type="Proteomes" id="UP000317178">
    <property type="component" value="Chromosome"/>
</dbReference>
<dbReference type="Pfam" id="PF00561">
    <property type="entry name" value="Abhydrolase_1"/>
    <property type="match status" value="1"/>
</dbReference>
<dbReference type="RefSeq" id="WP_144995867.1">
    <property type="nucleotide sequence ID" value="NZ_CP036281.1"/>
</dbReference>
<feature type="domain" description="AB hydrolase-1" evidence="1">
    <location>
        <begin position="37"/>
        <end position="279"/>
    </location>
</feature>
<dbReference type="InterPro" id="IPR029058">
    <property type="entry name" value="AB_hydrolase_fold"/>
</dbReference>
<dbReference type="InterPro" id="IPR000073">
    <property type="entry name" value="AB_hydrolase_1"/>
</dbReference>
<accession>A0A518CN00</accession>
<dbReference type="OrthoDB" id="9775557at2"/>
<dbReference type="AlphaFoldDB" id="A0A518CN00"/>
<evidence type="ECO:0000313" key="2">
    <source>
        <dbReference type="EMBL" id="QDU80606.1"/>
    </source>
</evidence>
<protein>
    <submittedName>
        <fullName evidence="2">Haloalkane dehalogenase</fullName>
        <ecNumber evidence="2">3.8.1.5</ecNumber>
    </submittedName>
</protein>
<dbReference type="EMBL" id="CP036281">
    <property type="protein sequence ID" value="QDU80606.1"/>
    <property type="molecule type" value="Genomic_DNA"/>
</dbReference>
<keyword evidence="2" id="KW-0378">Hydrolase</keyword>
<dbReference type="GO" id="GO:0018786">
    <property type="term" value="F:haloalkane dehalogenase activity"/>
    <property type="evidence" value="ECO:0007669"/>
    <property type="project" value="UniProtKB-EC"/>
</dbReference>
<proteinExistence type="predicted"/>
<gene>
    <name evidence="2" type="primary">dhaA</name>
    <name evidence="2" type="ORF">Pla110_23370</name>
</gene>
<dbReference type="SUPFAM" id="SSF53474">
    <property type="entry name" value="alpha/beta-Hydrolases"/>
    <property type="match status" value="1"/>
</dbReference>
<organism evidence="2 3">
    <name type="scientific">Polystyrenella longa</name>
    <dbReference type="NCBI Taxonomy" id="2528007"/>
    <lineage>
        <taxon>Bacteria</taxon>
        <taxon>Pseudomonadati</taxon>
        <taxon>Planctomycetota</taxon>
        <taxon>Planctomycetia</taxon>
        <taxon>Planctomycetales</taxon>
        <taxon>Planctomycetaceae</taxon>
        <taxon>Polystyrenella</taxon>
    </lineage>
</organism>
<dbReference type="InterPro" id="IPR000639">
    <property type="entry name" value="Epox_hydrolase-like"/>
</dbReference>
<dbReference type="KEGG" id="plon:Pla110_23370"/>
<dbReference type="Gene3D" id="3.40.50.1820">
    <property type="entry name" value="alpha/beta hydrolase"/>
    <property type="match status" value="1"/>
</dbReference>
<dbReference type="PRINTS" id="PR00412">
    <property type="entry name" value="EPOXHYDRLASE"/>
</dbReference>
<dbReference type="GO" id="GO:0016020">
    <property type="term" value="C:membrane"/>
    <property type="evidence" value="ECO:0007669"/>
    <property type="project" value="TreeGrafter"/>
</dbReference>
<dbReference type="PANTHER" id="PTHR43798">
    <property type="entry name" value="MONOACYLGLYCEROL LIPASE"/>
    <property type="match status" value="1"/>
</dbReference>